<feature type="compositionally biased region" description="Polar residues" evidence="1">
    <location>
        <begin position="343"/>
        <end position="367"/>
    </location>
</feature>
<dbReference type="EMBL" id="RJUK01000002">
    <property type="protein sequence ID" value="ROQ18522.1"/>
    <property type="molecule type" value="Genomic_DNA"/>
</dbReference>
<dbReference type="PANTHER" id="PTHR35564:SF4">
    <property type="entry name" value="CYTOPLASMIC PROTEIN"/>
    <property type="match status" value="1"/>
</dbReference>
<dbReference type="PANTHER" id="PTHR35564">
    <property type="match status" value="1"/>
</dbReference>
<evidence type="ECO:0000256" key="1">
    <source>
        <dbReference type="SAM" id="MobiDB-lite"/>
    </source>
</evidence>
<accession>A0A3N1NIJ7</accession>
<feature type="region of interest" description="Disordered" evidence="1">
    <location>
        <begin position="321"/>
        <end position="378"/>
    </location>
</feature>
<gene>
    <name evidence="2" type="ORF">EDC38_2749</name>
</gene>
<evidence type="ECO:0000313" key="3">
    <source>
        <dbReference type="Proteomes" id="UP000273643"/>
    </source>
</evidence>
<comment type="caution">
    <text evidence="2">The sequence shown here is derived from an EMBL/GenBank/DDBJ whole genome shotgun (WGS) entry which is preliminary data.</text>
</comment>
<dbReference type="Proteomes" id="UP000273643">
    <property type="component" value="Unassembled WGS sequence"/>
</dbReference>
<dbReference type="AlphaFoldDB" id="A0A3N1NIJ7"/>
<sequence length="378" mass="42080">MSVIAQLQAEPEAFSALQILRLLEFHGSEPSLSDQAQYRRPLRFAPGVDVRPVSQEAIRFSGQHRLTFPASEIEEIEPHGEQWSVQSNLLSLDGALGPLPYHYTELLLERQKAKDPALTRFLDLFNHRSMNLLWQAASKYRLPLEYERARRHRGSATTIDRHTEMLLSLLGLSPRLLPDNPDLPAEALIYYGGLLSQPVKTVDNFEQILKGYFRVPISLSTFSGAWCEVLPDMRCQLPSLTQPRGQNNCLGRSTLLGQKSWLAQNQVDVTIGPLDRAQTERFAPGSPALKAMDQLSALYLGCEHQFNLQLKVRSEALPKQLPIGTGTPGQLGWNSRLPRSASRPDSANATQNIPVSTRTPESQTSHTIRPKGPGRAAA</sequence>
<reference evidence="2 3" key="1">
    <citation type="submission" date="2018-11" db="EMBL/GenBank/DDBJ databases">
        <title>Genomic Encyclopedia of Type Strains, Phase IV (KMG-IV): sequencing the most valuable type-strain genomes for metagenomic binning, comparative biology and taxonomic classification.</title>
        <authorList>
            <person name="Goeker M."/>
        </authorList>
    </citation>
    <scope>NUCLEOTIDE SEQUENCE [LARGE SCALE GENOMIC DNA]</scope>
    <source>
        <strain evidence="2 3">DSM 16974</strain>
    </source>
</reference>
<proteinExistence type="predicted"/>
<name>A0A3N1NIJ7_9GAMM</name>
<dbReference type="OrthoDB" id="1523296at2"/>
<dbReference type="NCBIfam" id="TIGR03347">
    <property type="entry name" value="VI_chp_1"/>
    <property type="match status" value="1"/>
</dbReference>
<dbReference type="Pfam" id="PF06996">
    <property type="entry name" value="T6SS_TssG"/>
    <property type="match status" value="1"/>
</dbReference>
<evidence type="ECO:0000313" key="2">
    <source>
        <dbReference type="EMBL" id="ROQ18522.1"/>
    </source>
</evidence>
<dbReference type="RefSeq" id="WP_123639133.1">
    <property type="nucleotide sequence ID" value="NZ_RJUK01000002.1"/>
</dbReference>
<protein>
    <submittedName>
        <fullName evidence="2">Type VI secretion system protein ImpH</fullName>
    </submittedName>
</protein>
<keyword evidence="3" id="KW-1185">Reference proteome</keyword>
<organism evidence="2 3">
    <name type="scientific">Marinimicrobium koreense</name>
    <dbReference type="NCBI Taxonomy" id="306545"/>
    <lineage>
        <taxon>Bacteria</taxon>
        <taxon>Pseudomonadati</taxon>
        <taxon>Pseudomonadota</taxon>
        <taxon>Gammaproteobacteria</taxon>
        <taxon>Cellvibrionales</taxon>
        <taxon>Cellvibrionaceae</taxon>
        <taxon>Marinimicrobium</taxon>
    </lineage>
</organism>
<dbReference type="InterPro" id="IPR010732">
    <property type="entry name" value="T6SS_TssG-like"/>
</dbReference>